<feature type="domain" description="Response regulatory" evidence="4">
    <location>
        <begin position="136"/>
        <end position="265"/>
    </location>
</feature>
<dbReference type="SUPFAM" id="SSF52172">
    <property type="entry name" value="CheY-like"/>
    <property type="match status" value="1"/>
</dbReference>
<dbReference type="PROSITE" id="PS50110">
    <property type="entry name" value="RESPONSE_REGULATORY"/>
    <property type="match status" value="1"/>
</dbReference>
<dbReference type="AlphaFoldDB" id="A0A2K1IV49"/>
<dbReference type="Pfam" id="PF00072">
    <property type="entry name" value="Response_reg"/>
    <property type="match status" value="1"/>
</dbReference>
<reference evidence="5 7" key="2">
    <citation type="journal article" date="2018" name="Plant J.">
        <title>The Physcomitrella patens chromosome-scale assembly reveals moss genome structure and evolution.</title>
        <authorList>
            <person name="Lang D."/>
            <person name="Ullrich K.K."/>
            <person name="Murat F."/>
            <person name="Fuchs J."/>
            <person name="Jenkins J."/>
            <person name="Haas F.B."/>
            <person name="Piednoel M."/>
            <person name="Gundlach H."/>
            <person name="Van Bel M."/>
            <person name="Meyberg R."/>
            <person name="Vives C."/>
            <person name="Morata J."/>
            <person name="Symeonidi A."/>
            <person name="Hiss M."/>
            <person name="Muchero W."/>
            <person name="Kamisugi Y."/>
            <person name="Saleh O."/>
            <person name="Blanc G."/>
            <person name="Decker E.L."/>
            <person name="van Gessel N."/>
            <person name="Grimwood J."/>
            <person name="Hayes R.D."/>
            <person name="Graham S.W."/>
            <person name="Gunter L.E."/>
            <person name="McDaniel S.F."/>
            <person name="Hoernstein S.N.W."/>
            <person name="Larsson A."/>
            <person name="Li F.W."/>
            <person name="Perroud P.F."/>
            <person name="Phillips J."/>
            <person name="Ranjan P."/>
            <person name="Rokshar D.S."/>
            <person name="Rothfels C.J."/>
            <person name="Schneider L."/>
            <person name="Shu S."/>
            <person name="Stevenson D.W."/>
            <person name="Thummler F."/>
            <person name="Tillich M."/>
            <person name="Villarreal Aguilar J.C."/>
            <person name="Widiez T."/>
            <person name="Wong G.K."/>
            <person name="Wymore A."/>
            <person name="Zhang Y."/>
            <person name="Zimmer A.D."/>
            <person name="Quatrano R.S."/>
            <person name="Mayer K.F.X."/>
            <person name="Goodstein D."/>
            <person name="Casacuberta J.M."/>
            <person name="Vandepoele K."/>
            <person name="Reski R."/>
            <person name="Cuming A.C."/>
            <person name="Tuskan G.A."/>
            <person name="Maumus F."/>
            <person name="Salse J."/>
            <person name="Schmutz J."/>
            <person name="Rensing S.A."/>
        </authorList>
    </citation>
    <scope>NUCLEOTIDE SEQUENCE [LARGE SCALE GENOMIC DNA]</scope>
    <source>
        <strain evidence="6 7">cv. Gransden 2004</strain>
    </source>
</reference>
<dbReference type="EnsemblPlants" id="Pp3c20_13600V3.1">
    <property type="protein sequence ID" value="Pp3c20_13600V3.1"/>
    <property type="gene ID" value="Pp3c20_13600"/>
</dbReference>
<evidence type="ECO:0000256" key="1">
    <source>
        <dbReference type="ARBA" id="ARBA00023012"/>
    </source>
</evidence>
<dbReference type="EnsemblPlants" id="Pp3c20_13600V3.2">
    <property type="protein sequence ID" value="Pp3c20_13600V3.2"/>
    <property type="gene ID" value="Pp3c20_13600"/>
</dbReference>
<proteinExistence type="predicted"/>
<dbReference type="FunCoup" id="A0A2K1IV49">
    <property type="interactions" value="271"/>
</dbReference>
<organism evidence="5">
    <name type="scientific">Physcomitrium patens</name>
    <name type="common">Spreading-leaved earth moss</name>
    <name type="synonym">Physcomitrella patens</name>
    <dbReference type="NCBI Taxonomy" id="3218"/>
    <lineage>
        <taxon>Eukaryota</taxon>
        <taxon>Viridiplantae</taxon>
        <taxon>Streptophyta</taxon>
        <taxon>Embryophyta</taxon>
        <taxon>Bryophyta</taxon>
        <taxon>Bryophytina</taxon>
        <taxon>Bryopsida</taxon>
        <taxon>Funariidae</taxon>
        <taxon>Funariales</taxon>
        <taxon>Funariaceae</taxon>
        <taxon>Physcomitrium</taxon>
    </lineage>
</organism>
<dbReference type="OrthoDB" id="60033at2759"/>
<feature type="region of interest" description="Disordered" evidence="3">
    <location>
        <begin position="261"/>
        <end position="308"/>
    </location>
</feature>
<feature type="modified residue" description="4-aspartylphosphate" evidence="2">
    <location>
        <position position="197"/>
    </location>
</feature>
<dbReference type="PaxDb" id="3218-PP1S94_88V6.1"/>
<dbReference type="Gramene" id="Pp3c20_13600V3.3">
    <property type="protein sequence ID" value="Pp3c20_13600V3.3"/>
    <property type="gene ID" value="Pp3c20_13600"/>
</dbReference>
<dbReference type="EMBL" id="ABEU02000020">
    <property type="protein sequence ID" value="PNR33155.1"/>
    <property type="molecule type" value="Genomic_DNA"/>
</dbReference>
<dbReference type="PANTHER" id="PTHR43874:SF147">
    <property type="entry name" value="TYPE-A RESPONSE REGULATOR"/>
    <property type="match status" value="1"/>
</dbReference>
<name>A0A2K1IV49_PHYPA</name>
<dbReference type="GeneID" id="112272954"/>
<dbReference type="KEGG" id="ppp:112272954"/>
<dbReference type="PANTHER" id="PTHR43874">
    <property type="entry name" value="TWO-COMPONENT RESPONSE REGULATOR"/>
    <property type="match status" value="1"/>
</dbReference>
<evidence type="ECO:0000313" key="7">
    <source>
        <dbReference type="Proteomes" id="UP000006727"/>
    </source>
</evidence>
<accession>A0A2K1IV49</accession>
<dbReference type="CDD" id="cd17581">
    <property type="entry name" value="REC_typeA_ARR"/>
    <property type="match status" value="1"/>
</dbReference>
<feature type="compositionally biased region" description="Low complexity" evidence="3">
    <location>
        <begin position="266"/>
        <end position="280"/>
    </location>
</feature>
<feature type="region of interest" description="Disordered" evidence="3">
    <location>
        <begin position="78"/>
        <end position="129"/>
    </location>
</feature>
<keyword evidence="2" id="KW-0597">Phosphoprotein</keyword>
<dbReference type="InterPro" id="IPR001789">
    <property type="entry name" value="Sig_transdc_resp-reg_receiver"/>
</dbReference>
<sequence length="308" mass="33292">MAAVIDTSSAEKVCETSGRLASAEVSVMDAMVQSVSKFEGTMEPSMLSPYHDMKPWKVLLPAERAKLQSKCREKSRNMCGVGSARTGERVGTGDQKAEANGHVLQKFDSESSGSEDPRSEETSSDSVPNFSNSEYHVLAVDDSIIDRKVIERLLKTSSYKVTTVNSALRALEYLGLSESCSSSGKPNKGAVNLIMTDYCMPGMTGYDLLKIVKAETSAFKELPVIVMSSENDSNRIKSCLAEGAEDFLIKPVQLEDVQRLHGHMRSSAASSGSNESSNSSVCLKRKSSDGLQPNSPVRRPRYSGLAVA</sequence>
<evidence type="ECO:0000313" key="6">
    <source>
        <dbReference type="EnsemblPlants" id="Pp3c20_13600V3.1"/>
    </source>
</evidence>
<evidence type="ECO:0000313" key="5">
    <source>
        <dbReference type="EMBL" id="PNR33155.1"/>
    </source>
</evidence>
<evidence type="ECO:0000256" key="3">
    <source>
        <dbReference type="SAM" id="MobiDB-lite"/>
    </source>
</evidence>
<dbReference type="SMART" id="SM00448">
    <property type="entry name" value="REC"/>
    <property type="match status" value="1"/>
</dbReference>
<dbReference type="InterPro" id="IPR011006">
    <property type="entry name" value="CheY-like_superfamily"/>
</dbReference>
<dbReference type="EnsemblPlants" id="Pp3c20_13600V3.3">
    <property type="protein sequence ID" value="Pp3c20_13600V3.3"/>
    <property type="gene ID" value="Pp3c20_13600"/>
</dbReference>
<protein>
    <recommendedName>
        <fullName evidence="4">Response regulatory domain-containing protein</fullName>
    </recommendedName>
</protein>
<evidence type="ECO:0000259" key="4">
    <source>
        <dbReference type="PROSITE" id="PS50110"/>
    </source>
</evidence>
<dbReference type="Proteomes" id="UP000006727">
    <property type="component" value="Chromosome 20"/>
</dbReference>
<dbReference type="GO" id="GO:0000160">
    <property type="term" value="P:phosphorelay signal transduction system"/>
    <property type="evidence" value="ECO:0007669"/>
    <property type="project" value="UniProtKB-KW"/>
</dbReference>
<dbReference type="Gramene" id="Pp3c20_13600V3.1">
    <property type="protein sequence ID" value="Pp3c20_13600V3.1"/>
    <property type="gene ID" value="Pp3c20_13600"/>
</dbReference>
<gene>
    <name evidence="6" type="primary">LOC112272954</name>
    <name evidence="5" type="ORF">PHYPA_025098</name>
</gene>
<dbReference type="Gramene" id="Pp3c20_13600V3.2">
    <property type="protein sequence ID" value="Pp3c20_13600V3.2"/>
    <property type="gene ID" value="Pp3c20_13600"/>
</dbReference>
<dbReference type="GO" id="GO:0009736">
    <property type="term" value="P:cytokinin-activated signaling pathway"/>
    <property type="evidence" value="ECO:0007669"/>
    <property type="project" value="InterPro"/>
</dbReference>
<reference evidence="5 7" key="1">
    <citation type="journal article" date="2008" name="Science">
        <title>The Physcomitrella genome reveals evolutionary insights into the conquest of land by plants.</title>
        <authorList>
            <person name="Rensing S."/>
            <person name="Lang D."/>
            <person name="Zimmer A."/>
            <person name="Terry A."/>
            <person name="Salamov A."/>
            <person name="Shapiro H."/>
            <person name="Nishiyama T."/>
            <person name="Perroud P.-F."/>
            <person name="Lindquist E."/>
            <person name="Kamisugi Y."/>
            <person name="Tanahashi T."/>
            <person name="Sakakibara K."/>
            <person name="Fujita T."/>
            <person name="Oishi K."/>
            <person name="Shin-I T."/>
            <person name="Kuroki Y."/>
            <person name="Toyoda A."/>
            <person name="Suzuki Y."/>
            <person name="Hashimoto A."/>
            <person name="Yamaguchi K."/>
            <person name="Sugano A."/>
            <person name="Kohara Y."/>
            <person name="Fujiyama A."/>
            <person name="Anterola A."/>
            <person name="Aoki S."/>
            <person name="Ashton N."/>
            <person name="Barbazuk W.B."/>
            <person name="Barker E."/>
            <person name="Bennetzen J."/>
            <person name="Bezanilla M."/>
            <person name="Blankenship R."/>
            <person name="Cho S.H."/>
            <person name="Dutcher S."/>
            <person name="Estelle M."/>
            <person name="Fawcett J.A."/>
            <person name="Gundlach H."/>
            <person name="Hanada K."/>
            <person name="Heyl A."/>
            <person name="Hicks K.A."/>
            <person name="Hugh J."/>
            <person name="Lohr M."/>
            <person name="Mayer K."/>
            <person name="Melkozernov A."/>
            <person name="Murata T."/>
            <person name="Nelson D."/>
            <person name="Pils B."/>
            <person name="Prigge M."/>
            <person name="Reiss B."/>
            <person name="Renner T."/>
            <person name="Rombauts S."/>
            <person name="Rushton P."/>
            <person name="Sanderfoot A."/>
            <person name="Schween G."/>
            <person name="Shiu S.-H."/>
            <person name="Stueber K."/>
            <person name="Theodoulou F.L."/>
            <person name="Tu H."/>
            <person name="Van de Peer Y."/>
            <person name="Verrier P.J."/>
            <person name="Waters E."/>
            <person name="Wood A."/>
            <person name="Yang L."/>
            <person name="Cove D."/>
            <person name="Cuming A."/>
            <person name="Hasebe M."/>
            <person name="Lucas S."/>
            <person name="Mishler D.B."/>
            <person name="Reski R."/>
            <person name="Grigoriev I."/>
            <person name="Quatrano R.S."/>
            <person name="Boore J.L."/>
        </authorList>
    </citation>
    <scope>NUCLEOTIDE SEQUENCE [LARGE SCALE GENOMIC DNA]</scope>
    <source>
        <strain evidence="6 7">cv. Gransden 2004</strain>
    </source>
</reference>
<dbReference type="Gramene" id="Pp3c20_13600V3.5">
    <property type="protein sequence ID" value="Pp3c20_13600V3.5"/>
    <property type="gene ID" value="Pp3c20_13600"/>
</dbReference>
<dbReference type="RefSeq" id="XP_024356940.1">
    <property type="nucleotide sequence ID" value="XM_024501172.2"/>
</dbReference>
<dbReference type="InterPro" id="IPR045279">
    <property type="entry name" value="ARR-like"/>
</dbReference>
<dbReference type="Gene3D" id="3.40.50.2300">
    <property type="match status" value="1"/>
</dbReference>
<keyword evidence="7" id="KW-1185">Reference proteome</keyword>
<reference evidence="6" key="3">
    <citation type="submission" date="2020-12" db="UniProtKB">
        <authorList>
            <consortium name="EnsemblPlants"/>
        </authorList>
    </citation>
    <scope>IDENTIFICATION</scope>
</reference>
<dbReference type="EnsemblPlants" id="Pp3c20_13600V3.5">
    <property type="protein sequence ID" value="Pp3c20_13600V3.5"/>
    <property type="gene ID" value="Pp3c20_13600"/>
</dbReference>
<evidence type="ECO:0000256" key="2">
    <source>
        <dbReference type="PROSITE-ProRule" id="PRU00169"/>
    </source>
</evidence>
<feature type="compositionally biased region" description="Basic and acidic residues" evidence="3">
    <location>
        <begin position="95"/>
        <end position="121"/>
    </location>
</feature>
<keyword evidence="1" id="KW-0902">Two-component regulatory system</keyword>